<dbReference type="EMBL" id="JABFUD020000024">
    <property type="protein sequence ID" value="KAI5060698.1"/>
    <property type="molecule type" value="Genomic_DNA"/>
</dbReference>
<dbReference type="Proteomes" id="UP000886520">
    <property type="component" value="Chromosome 24"/>
</dbReference>
<name>A0A9D4Z374_ADICA</name>
<proteinExistence type="predicted"/>
<dbReference type="OrthoDB" id="247013at2759"/>
<protein>
    <submittedName>
        <fullName evidence="2">Uncharacterized protein</fullName>
    </submittedName>
</protein>
<evidence type="ECO:0000313" key="2">
    <source>
        <dbReference type="EMBL" id="KAI5060698.1"/>
    </source>
</evidence>
<feature type="non-terminal residue" evidence="2">
    <location>
        <position position="1"/>
    </location>
</feature>
<organism evidence="2 3">
    <name type="scientific">Adiantum capillus-veneris</name>
    <name type="common">Maidenhair fern</name>
    <dbReference type="NCBI Taxonomy" id="13818"/>
    <lineage>
        <taxon>Eukaryota</taxon>
        <taxon>Viridiplantae</taxon>
        <taxon>Streptophyta</taxon>
        <taxon>Embryophyta</taxon>
        <taxon>Tracheophyta</taxon>
        <taxon>Polypodiopsida</taxon>
        <taxon>Polypodiidae</taxon>
        <taxon>Polypodiales</taxon>
        <taxon>Pteridineae</taxon>
        <taxon>Pteridaceae</taxon>
        <taxon>Vittarioideae</taxon>
        <taxon>Adiantum</taxon>
    </lineage>
</organism>
<dbReference type="AlphaFoldDB" id="A0A9D4Z374"/>
<feature type="region of interest" description="Disordered" evidence="1">
    <location>
        <begin position="77"/>
        <end position="104"/>
    </location>
</feature>
<evidence type="ECO:0000256" key="1">
    <source>
        <dbReference type="SAM" id="MobiDB-lite"/>
    </source>
</evidence>
<keyword evidence="3" id="KW-1185">Reference proteome</keyword>
<comment type="caution">
    <text evidence="2">The sequence shown here is derived from an EMBL/GenBank/DDBJ whole genome shotgun (WGS) entry which is preliminary data.</text>
</comment>
<gene>
    <name evidence="2" type="ORF">GOP47_0025118</name>
</gene>
<sequence length="104" mass="11950">KHVPVSRLIFIILSSLQDASDRSISFQGVPHHPSHHFKKMKTDSNLELDYTHNLVFLTTPTITSNCRELQSSTLRKDCPNPFQQGFEGATKDVTRMNKQRNWTP</sequence>
<evidence type="ECO:0000313" key="3">
    <source>
        <dbReference type="Proteomes" id="UP000886520"/>
    </source>
</evidence>
<reference evidence="2" key="1">
    <citation type="submission" date="2021-01" db="EMBL/GenBank/DDBJ databases">
        <title>Adiantum capillus-veneris genome.</title>
        <authorList>
            <person name="Fang Y."/>
            <person name="Liao Q."/>
        </authorList>
    </citation>
    <scope>NUCLEOTIDE SEQUENCE</scope>
    <source>
        <strain evidence="2">H3</strain>
        <tissue evidence="2">Leaf</tissue>
    </source>
</reference>
<accession>A0A9D4Z374</accession>